<dbReference type="AlphaFoldDB" id="A0AA39A061"/>
<organism evidence="6 7">
    <name type="scientific">Vitis rotundifolia</name>
    <name type="common">Muscadine grape</name>
    <dbReference type="NCBI Taxonomy" id="103349"/>
    <lineage>
        <taxon>Eukaryota</taxon>
        <taxon>Viridiplantae</taxon>
        <taxon>Streptophyta</taxon>
        <taxon>Embryophyta</taxon>
        <taxon>Tracheophyta</taxon>
        <taxon>Spermatophyta</taxon>
        <taxon>Magnoliopsida</taxon>
        <taxon>eudicotyledons</taxon>
        <taxon>Gunneridae</taxon>
        <taxon>Pentapetalae</taxon>
        <taxon>rosids</taxon>
        <taxon>Vitales</taxon>
        <taxon>Vitaceae</taxon>
        <taxon>Viteae</taxon>
        <taxon>Vitis</taxon>
    </lineage>
</organism>
<keyword evidence="3 4" id="KW-0808">Transferase</keyword>
<evidence type="ECO:0000256" key="2">
    <source>
        <dbReference type="ARBA" id="ARBA00022676"/>
    </source>
</evidence>
<reference evidence="6 7" key="1">
    <citation type="journal article" date="2023" name="BMC Biotechnol.">
        <title>Vitis rotundifolia cv Carlos genome sequencing.</title>
        <authorList>
            <person name="Huff M."/>
            <person name="Hulse-Kemp A."/>
            <person name="Scheffler B."/>
            <person name="Youngblood R."/>
            <person name="Simpson S."/>
            <person name="Babiker E."/>
            <person name="Staton M."/>
        </authorList>
    </citation>
    <scope>NUCLEOTIDE SEQUENCE [LARGE SCALE GENOMIC DNA]</scope>
    <source>
        <tissue evidence="6">Leaf</tissue>
    </source>
</reference>
<dbReference type="PROSITE" id="PS00375">
    <property type="entry name" value="UDPGT"/>
    <property type="match status" value="1"/>
</dbReference>
<evidence type="ECO:0000313" key="6">
    <source>
        <dbReference type="EMBL" id="KAJ9697528.1"/>
    </source>
</evidence>
<dbReference type="EMBL" id="JARBHA010000007">
    <property type="protein sequence ID" value="KAJ9697528.1"/>
    <property type="molecule type" value="Genomic_DNA"/>
</dbReference>
<proteinExistence type="inferred from homology"/>
<comment type="caution">
    <text evidence="6">The sequence shown here is derived from an EMBL/GenBank/DDBJ whole genome shotgun (WGS) entry which is preliminary data.</text>
</comment>
<dbReference type="Pfam" id="PF00201">
    <property type="entry name" value="UDPGT"/>
    <property type="match status" value="1"/>
</dbReference>
<protein>
    <recommendedName>
        <fullName evidence="5">Glycosyltransferase</fullName>
        <ecNumber evidence="5">2.4.1.-</ecNumber>
    </recommendedName>
</protein>
<dbReference type="InterPro" id="IPR002213">
    <property type="entry name" value="UDP_glucos_trans"/>
</dbReference>
<dbReference type="Gene3D" id="3.40.50.2000">
    <property type="entry name" value="Glycogen Phosphorylase B"/>
    <property type="match status" value="2"/>
</dbReference>
<evidence type="ECO:0000256" key="3">
    <source>
        <dbReference type="ARBA" id="ARBA00022679"/>
    </source>
</evidence>
<dbReference type="InterPro" id="IPR035595">
    <property type="entry name" value="UDP_glycos_trans_CS"/>
</dbReference>
<dbReference type="GO" id="GO:0080043">
    <property type="term" value="F:quercetin 3-O-glucosyltransferase activity"/>
    <property type="evidence" value="ECO:0007669"/>
    <property type="project" value="TreeGrafter"/>
</dbReference>
<sequence>MEKEKRTHKAHCIVLPFPSQGHINPMFQFSKRLVHNGAKVTLVATRFISKSLLGDAGPIAVETISDGYDDGGFAQAGSSGTYLERFRVVGSETLGSLIEKLKSSGCPVDCVVYDAFLPWALDVAKKLGLVGAVFFTQSCTVNDIYYHVHQGMLKVPLSEPEVVVPGLFPLQACDLPSLVYHYGSYPDFCDMLVNQFSNIEKVDWVFCNTFYKLEEKVVEYWMGKICPLRTIGPTLPSAYLDKRLGDDKDYGLNMLKPVTGACMEWLDGKPNGSVVYASYGSFAVLEPEQMEEVAWGLRRSNAYFLMVVRESEQAKLPQNFKEETVEKGLVVSWCQQLEVLAHRAIGCFLTHGGWNSTLEALSLGVPMVVSPLFTDQPTNAKFVEDVWGIGLRARADDKGIVRREVLEHCIGEVMGGDRLKGIRSNAMKWKNLAREAVDEGGSSDKCIDEFVAKLVAW</sequence>
<keyword evidence="2 4" id="KW-0328">Glycosyltransferase</keyword>
<evidence type="ECO:0000256" key="4">
    <source>
        <dbReference type="RuleBase" id="RU003718"/>
    </source>
</evidence>
<comment type="similarity">
    <text evidence="1 4">Belongs to the UDP-glycosyltransferase family.</text>
</comment>
<dbReference type="FunFam" id="3.40.50.2000:FF:000057">
    <property type="entry name" value="Glycosyltransferase"/>
    <property type="match status" value="1"/>
</dbReference>
<dbReference type="EC" id="2.4.1.-" evidence="5"/>
<dbReference type="SUPFAM" id="SSF53756">
    <property type="entry name" value="UDP-Glycosyltransferase/glycogen phosphorylase"/>
    <property type="match status" value="1"/>
</dbReference>
<dbReference type="PANTHER" id="PTHR11926">
    <property type="entry name" value="GLUCOSYL/GLUCURONOSYL TRANSFERASES"/>
    <property type="match status" value="1"/>
</dbReference>
<keyword evidence="7" id="KW-1185">Reference proteome</keyword>
<evidence type="ECO:0000256" key="5">
    <source>
        <dbReference type="RuleBase" id="RU362057"/>
    </source>
</evidence>
<dbReference type="PANTHER" id="PTHR11926:SF1560">
    <property type="entry name" value="UDP-GLYCOSYLTRANSFERASE 74E1-RELATED"/>
    <property type="match status" value="1"/>
</dbReference>
<accession>A0AA39A061</accession>
<evidence type="ECO:0000256" key="1">
    <source>
        <dbReference type="ARBA" id="ARBA00009995"/>
    </source>
</evidence>
<dbReference type="CDD" id="cd03784">
    <property type="entry name" value="GT1_Gtf-like"/>
    <property type="match status" value="1"/>
</dbReference>
<dbReference type="FunFam" id="3.40.50.2000:FF:000756">
    <property type="entry name" value="Uncharacterized protein"/>
    <property type="match status" value="1"/>
</dbReference>
<dbReference type="Proteomes" id="UP001168098">
    <property type="component" value="Unassembled WGS sequence"/>
</dbReference>
<gene>
    <name evidence="6" type="ORF">PVL29_009380</name>
</gene>
<name>A0AA39A061_VITRO</name>
<evidence type="ECO:0000313" key="7">
    <source>
        <dbReference type="Proteomes" id="UP001168098"/>
    </source>
</evidence>
<dbReference type="GO" id="GO:0080044">
    <property type="term" value="F:quercetin 7-O-glucosyltransferase activity"/>
    <property type="evidence" value="ECO:0007669"/>
    <property type="project" value="TreeGrafter"/>
</dbReference>